<dbReference type="Proteomes" id="UP000193380">
    <property type="component" value="Unassembled WGS sequence"/>
</dbReference>
<keyword evidence="2" id="KW-1003">Cell membrane</keyword>
<comment type="subcellular location">
    <subcellularLocation>
        <location evidence="1">Cell membrane</location>
        <topology evidence="1">Lipid-anchor</topology>
        <orientation evidence="1">Cytoplasmic side</orientation>
    </subcellularLocation>
</comment>
<keyword evidence="5" id="KW-0472">Membrane</keyword>
<evidence type="ECO:0000313" key="7">
    <source>
        <dbReference type="EMBL" id="CDQ71192.1"/>
    </source>
</evidence>
<accession>A0A060WW05</accession>
<evidence type="ECO:0008006" key="9">
    <source>
        <dbReference type="Google" id="ProtNLM"/>
    </source>
</evidence>
<dbReference type="AlphaFoldDB" id="A0A060WW05"/>
<evidence type="ECO:0000256" key="3">
    <source>
        <dbReference type="ARBA" id="ARBA00022553"/>
    </source>
</evidence>
<dbReference type="PANTHER" id="PTHR10498">
    <property type="entry name" value="PARALEMMIN-RELATED"/>
    <property type="match status" value="1"/>
</dbReference>
<evidence type="ECO:0000313" key="8">
    <source>
        <dbReference type="Proteomes" id="UP000193380"/>
    </source>
</evidence>
<proteinExistence type="predicted"/>
<reference evidence="7" key="1">
    <citation type="journal article" date="2014" name="Nat. Commun.">
        <title>The rainbow trout genome provides novel insights into evolution after whole-genome duplication in vertebrates.</title>
        <authorList>
            <person name="Berthelot C."/>
            <person name="Brunet F."/>
            <person name="Chalopin D."/>
            <person name="Juanchich A."/>
            <person name="Bernard M."/>
            <person name="Noel B."/>
            <person name="Bento P."/>
            <person name="Da Silva C."/>
            <person name="Labadie K."/>
            <person name="Alberti A."/>
            <person name="Aury J.M."/>
            <person name="Louis A."/>
            <person name="Dehais P."/>
            <person name="Bardou P."/>
            <person name="Montfort J."/>
            <person name="Klopp C."/>
            <person name="Cabau C."/>
            <person name="Gaspin C."/>
            <person name="Thorgaard G.H."/>
            <person name="Boussaha M."/>
            <person name="Quillet E."/>
            <person name="Guyomard R."/>
            <person name="Galiana D."/>
            <person name="Bobe J."/>
            <person name="Volff J.N."/>
            <person name="Genet C."/>
            <person name="Wincker P."/>
            <person name="Jaillon O."/>
            <person name="Roest Crollius H."/>
            <person name="Guiguen Y."/>
        </authorList>
    </citation>
    <scope>NUCLEOTIDE SEQUENCE [LARGE SCALE GENOMIC DNA]</scope>
</reference>
<dbReference type="GO" id="GO:0005886">
    <property type="term" value="C:plasma membrane"/>
    <property type="evidence" value="ECO:0007669"/>
    <property type="project" value="UniProtKB-SubCell"/>
</dbReference>
<dbReference type="PANTHER" id="PTHR10498:SF10">
    <property type="entry name" value="PALM2 AND AKAP2 FUSION-RELATED"/>
    <property type="match status" value="1"/>
</dbReference>
<dbReference type="PaxDb" id="8022-A0A060WW05"/>
<gene>
    <name evidence="7" type="ORF">GSONMT00014554001</name>
</gene>
<reference evidence="7" key="2">
    <citation type="submission" date="2014-03" db="EMBL/GenBank/DDBJ databases">
        <authorList>
            <person name="Genoscope - CEA"/>
        </authorList>
    </citation>
    <scope>NUCLEOTIDE SEQUENCE</scope>
</reference>
<keyword evidence="3" id="KW-0597">Phosphoprotein</keyword>
<evidence type="ECO:0000256" key="2">
    <source>
        <dbReference type="ARBA" id="ARBA00022475"/>
    </source>
</evidence>
<protein>
    <recommendedName>
        <fullName evidence="9">Paralemmin-2-like</fullName>
    </recommendedName>
</protein>
<keyword evidence="6" id="KW-0449">Lipoprotein</keyword>
<dbReference type="EMBL" id="FR904754">
    <property type="protein sequence ID" value="CDQ71192.1"/>
    <property type="molecule type" value="Genomic_DNA"/>
</dbReference>
<evidence type="ECO:0000256" key="1">
    <source>
        <dbReference type="ARBA" id="ARBA00004342"/>
    </source>
</evidence>
<evidence type="ECO:0000256" key="6">
    <source>
        <dbReference type="ARBA" id="ARBA00023288"/>
    </source>
</evidence>
<organism evidence="7 8">
    <name type="scientific">Oncorhynchus mykiss</name>
    <name type="common">Rainbow trout</name>
    <name type="synonym">Salmo gairdneri</name>
    <dbReference type="NCBI Taxonomy" id="8022"/>
    <lineage>
        <taxon>Eukaryota</taxon>
        <taxon>Metazoa</taxon>
        <taxon>Chordata</taxon>
        <taxon>Craniata</taxon>
        <taxon>Vertebrata</taxon>
        <taxon>Euteleostomi</taxon>
        <taxon>Actinopterygii</taxon>
        <taxon>Neopterygii</taxon>
        <taxon>Teleostei</taxon>
        <taxon>Protacanthopterygii</taxon>
        <taxon>Salmoniformes</taxon>
        <taxon>Salmonidae</taxon>
        <taxon>Salmoninae</taxon>
        <taxon>Oncorhynchus</taxon>
    </lineage>
</organism>
<evidence type="ECO:0000256" key="4">
    <source>
        <dbReference type="ARBA" id="ARBA00023054"/>
    </source>
</evidence>
<name>A0A060WW05_ONCMY</name>
<keyword evidence="4" id="KW-0175">Coiled coil</keyword>
<evidence type="ECO:0000256" key="5">
    <source>
        <dbReference type="ARBA" id="ARBA00023136"/>
    </source>
</evidence>
<sequence>MSKLCYDRRGVMIIPFSISVQRTSEQCMKKQRKSENSAIHLSSPVVEGERKLDGSSLTVYGDGQKVKVVYEVYPGDVRIMENDAHSQRLFQVTSRDGGGKVPSPSDVVTNGRGQNDLQDQNAPKVCNVMVICDASSSQPCSGPEDNSTDTHETLTETSTMTFVDAHTIDESGETHSLLCVMEVHINKEFVLIDDDDDGDMSLREKTVTNMSIMDGNAADLVCGRRLSISTDTYSECKEESVAPEPTAQADTHTKKQPCCFCSIL</sequence>